<feature type="signal peptide" evidence="2">
    <location>
        <begin position="1"/>
        <end position="26"/>
    </location>
</feature>
<dbReference type="PROSITE" id="PS50005">
    <property type="entry name" value="TPR"/>
    <property type="match status" value="2"/>
</dbReference>
<sequence>MRPINRQPFNRFALLATAALLLSACAGNPTDPDAPPAGAEPVAEGETIQRVATPNPYLADAASVPAAAQQAMAYARTYFEQQQFDAAETELQQVVAQWPVLSGAWLNLAKVQLKLDQPEQAEKSLQQAVAANPKNVFAWNSLGVLLRDQGRFDEARQAYESALKQWPDFAVGHRNLGILFDLYLHQPEQALHHYREARALEPEPDRVLAGWIMDLERRL</sequence>
<evidence type="ECO:0000256" key="1">
    <source>
        <dbReference type="PROSITE-ProRule" id="PRU00339"/>
    </source>
</evidence>
<evidence type="ECO:0000313" key="3">
    <source>
        <dbReference type="EMBL" id="MCQ3828991.1"/>
    </source>
</evidence>
<keyword evidence="4" id="KW-1185">Reference proteome</keyword>
<dbReference type="PANTHER" id="PTHR44809:SF1">
    <property type="entry name" value="PROTEIN O-MANNOSYL-TRANSFERASE TMTC1"/>
    <property type="match status" value="1"/>
</dbReference>
<feature type="chain" id="PRO_5045446250" evidence="2">
    <location>
        <begin position="27"/>
        <end position="219"/>
    </location>
</feature>
<dbReference type="PROSITE" id="PS51257">
    <property type="entry name" value="PROKAR_LIPOPROTEIN"/>
    <property type="match status" value="1"/>
</dbReference>
<protein>
    <submittedName>
        <fullName evidence="3">Tetratricopeptide repeat protein</fullName>
    </submittedName>
</protein>
<dbReference type="Proteomes" id="UP001205566">
    <property type="component" value="Unassembled WGS sequence"/>
</dbReference>
<dbReference type="Gene3D" id="1.25.40.10">
    <property type="entry name" value="Tetratricopeptide repeat domain"/>
    <property type="match status" value="1"/>
</dbReference>
<proteinExistence type="predicted"/>
<dbReference type="EMBL" id="JACASI010000015">
    <property type="protein sequence ID" value="MCQ3828991.1"/>
    <property type="molecule type" value="Genomic_DNA"/>
</dbReference>
<keyword evidence="1" id="KW-0802">TPR repeat</keyword>
<feature type="repeat" description="TPR" evidence="1">
    <location>
        <begin position="136"/>
        <end position="169"/>
    </location>
</feature>
<gene>
    <name evidence="3" type="ORF">HXX02_06010</name>
</gene>
<dbReference type="SMART" id="SM00028">
    <property type="entry name" value="TPR"/>
    <property type="match status" value="3"/>
</dbReference>
<dbReference type="InterPro" id="IPR019734">
    <property type="entry name" value="TPR_rpt"/>
</dbReference>
<evidence type="ECO:0000256" key="2">
    <source>
        <dbReference type="SAM" id="SignalP"/>
    </source>
</evidence>
<name>A0ABT1P1S8_9GAMM</name>
<organism evidence="3 4">
    <name type="scientific">Microbulbifer elongatus</name>
    <dbReference type="NCBI Taxonomy" id="86173"/>
    <lineage>
        <taxon>Bacteria</taxon>
        <taxon>Pseudomonadati</taxon>
        <taxon>Pseudomonadota</taxon>
        <taxon>Gammaproteobacteria</taxon>
        <taxon>Cellvibrionales</taxon>
        <taxon>Microbulbiferaceae</taxon>
        <taxon>Microbulbifer</taxon>
    </lineage>
</organism>
<dbReference type="Pfam" id="PF13174">
    <property type="entry name" value="TPR_6"/>
    <property type="match status" value="1"/>
</dbReference>
<keyword evidence="2" id="KW-0732">Signal</keyword>
<reference evidence="3" key="1">
    <citation type="thesis" date="2020" institute="Technische Universitat Dresden" country="Dresden, Germany">
        <title>The Agarolytic System of Microbulbifer elongatus PORT2, Isolated from Batu Karas, Pangandaran West Java Indonesia.</title>
        <authorList>
            <person name="Anggraeni S.R."/>
        </authorList>
    </citation>
    <scope>NUCLEOTIDE SEQUENCE</scope>
    <source>
        <strain evidence="3">PORT2</strain>
    </source>
</reference>
<dbReference type="Pfam" id="PF13432">
    <property type="entry name" value="TPR_16"/>
    <property type="match status" value="1"/>
</dbReference>
<accession>A0ABT1P1S8</accession>
<comment type="caution">
    <text evidence="3">The sequence shown here is derived from an EMBL/GenBank/DDBJ whole genome shotgun (WGS) entry which is preliminary data.</text>
</comment>
<feature type="repeat" description="TPR" evidence="1">
    <location>
        <begin position="102"/>
        <end position="135"/>
    </location>
</feature>
<dbReference type="SUPFAM" id="SSF48452">
    <property type="entry name" value="TPR-like"/>
    <property type="match status" value="1"/>
</dbReference>
<dbReference type="PANTHER" id="PTHR44809">
    <property type="match status" value="1"/>
</dbReference>
<dbReference type="InterPro" id="IPR052943">
    <property type="entry name" value="TMTC_O-mannosyl-trnsfr"/>
</dbReference>
<evidence type="ECO:0000313" key="4">
    <source>
        <dbReference type="Proteomes" id="UP001205566"/>
    </source>
</evidence>
<dbReference type="RefSeq" id="WP_255873806.1">
    <property type="nucleotide sequence ID" value="NZ_JACASI010000015.1"/>
</dbReference>
<dbReference type="InterPro" id="IPR011990">
    <property type="entry name" value="TPR-like_helical_dom_sf"/>
</dbReference>